<proteinExistence type="predicted"/>
<dbReference type="AlphaFoldDB" id="A0A1D7U5E2"/>
<evidence type="ECO:0000313" key="1">
    <source>
        <dbReference type="EMBL" id="AOO82574.1"/>
    </source>
</evidence>
<protein>
    <submittedName>
        <fullName evidence="1">Uncharacterized protein</fullName>
    </submittedName>
</protein>
<organism evidence="1 2">
    <name type="scientific">Bosea vaviloviae</name>
    <dbReference type="NCBI Taxonomy" id="1526658"/>
    <lineage>
        <taxon>Bacteria</taxon>
        <taxon>Pseudomonadati</taxon>
        <taxon>Pseudomonadota</taxon>
        <taxon>Alphaproteobacteria</taxon>
        <taxon>Hyphomicrobiales</taxon>
        <taxon>Boseaceae</taxon>
        <taxon>Bosea</taxon>
    </lineage>
</organism>
<dbReference type="KEGG" id="bvv:BHK69_20910"/>
<dbReference type="EMBL" id="CP017147">
    <property type="protein sequence ID" value="AOO82574.1"/>
    <property type="molecule type" value="Genomic_DNA"/>
</dbReference>
<evidence type="ECO:0000313" key="2">
    <source>
        <dbReference type="Proteomes" id="UP000094969"/>
    </source>
</evidence>
<dbReference type="RefSeq" id="WP_069691780.1">
    <property type="nucleotide sequence ID" value="NZ_CP017147.1"/>
</dbReference>
<dbReference type="Proteomes" id="UP000094969">
    <property type="component" value="Chromosome"/>
</dbReference>
<name>A0A1D7U5E2_9HYPH</name>
<keyword evidence="2" id="KW-1185">Reference proteome</keyword>
<accession>A0A1D7U5E2</accession>
<sequence>MSLSSVFADSKRFLGHVGNQAAVSIVASAVAAAFFALPEAVTTAPGLIAAKAESRGWISPVAPDGKIRERHHDAGGGEALTQSLSARGLIVPAASAMPMAVAWAQPETGLPSVPQPSPVVTAEVHARTAQVLPPVRKIAPAGEKAVPASERSHQVAEAAPQLILPAVQVVEAAAVSDGFEPVAAARPAPTILGRAVPEPVARVGDVMSSAVGTVGAAGFWTLSQASSLLPRL</sequence>
<gene>
    <name evidence="1" type="ORF">BHK69_20910</name>
</gene>
<dbReference type="OrthoDB" id="8162410at2"/>
<reference evidence="1 2" key="1">
    <citation type="journal article" date="2015" name="Antonie Van Leeuwenhoek">
        <title>Bosea vaviloviae sp. nov., a new species of slow-growing rhizobia isolated from nodules of the relict species Vavilovia formosa (Stev.) Fed.</title>
        <authorList>
            <person name="Safronova V.I."/>
            <person name="Kuznetsova I.G."/>
            <person name="Sazanova A.L."/>
            <person name="Kimeklis A.K."/>
            <person name="Belimov A.A."/>
            <person name="Andronov E.E."/>
            <person name="Pinaev A.G."/>
            <person name="Chizhevskaya E.P."/>
            <person name="Pukhaev A.R."/>
            <person name="Popov K.P."/>
            <person name="Willems A."/>
            <person name="Tikhonovich I.A."/>
        </authorList>
    </citation>
    <scope>NUCLEOTIDE SEQUENCE [LARGE SCALE GENOMIC DNA]</scope>
    <source>
        <strain evidence="1 2">Vaf18</strain>
    </source>
</reference>